<comment type="caution">
    <text evidence="4">The sequence shown here is derived from an EMBL/GenBank/DDBJ whole genome shotgun (WGS) entry which is preliminary data.</text>
</comment>
<keyword evidence="2" id="KW-0547">Nucleotide-binding</keyword>
<feature type="binding site" evidence="2">
    <location>
        <position position="334"/>
    </location>
    <ligand>
        <name>substrate</name>
    </ligand>
</feature>
<feature type="binding site" evidence="2">
    <location>
        <position position="55"/>
    </location>
    <ligand>
        <name>Mg(2+)</name>
        <dbReference type="ChEBI" id="CHEBI:18420"/>
        <label>1</label>
    </ligand>
</feature>
<keyword evidence="1 2" id="KW-0784">Thiamine biosynthesis</keyword>
<dbReference type="RefSeq" id="WP_069442856.1">
    <property type="nucleotide sequence ID" value="NZ_LPWF01000036.1"/>
</dbReference>
<dbReference type="SUPFAM" id="SSF56042">
    <property type="entry name" value="PurM C-terminal domain-like"/>
    <property type="match status" value="1"/>
</dbReference>
<comment type="pathway">
    <text evidence="2">Cofactor biosynthesis; thiamine diphosphate biosynthesis; thiamine diphosphate from thiamine phosphate: step 1/1.</text>
</comment>
<keyword evidence="2" id="KW-0418">Kinase</keyword>
<feature type="binding site" evidence="2">
    <location>
        <position position="83"/>
    </location>
    <ligand>
        <name>Mg(2+)</name>
        <dbReference type="ChEBI" id="CHEBI:18420"/>
        <label>2</label>
    </ligand>
</feature>
<feature type="binding site" evidence="2">
    <location>
        <begin position="130"/>
        <end position="131"/>
    </location>
    <ligand>
        <name>ATP</name>
        <dbReference type="ChEBI" id="CHEBI:30616"/>
    </ligand>
</feature>
<keyword evidence="2" id="KW-0067">ATP-binding</keyword>
<feature type="binding site" evidence="2">
    <location>
        <position position="83"/>
    </location>
    <ligand>
        <name>Mg(2+)</name>
        <dbReference type="ChEBI" id="CHEBI:18420"/>
        <label>3</label>
    </ligand>
</feature>
<keyword evidence="2" id="KW-0479">Metal-binding</keyword>
<accession>A0A1E3VL35</accession>
<dbReference type="Gene3D" id="3.30.1330.10">
    <property type="entry name" value="PurM-like, N-terminal domain"/>
    <property type="match status" value="1"/>
</dbReference>
<dbReference type="InterPro" id="IPR006283">
    <property type="entry name" value="ThiL-like"/>
</dbReference>
<feature type="binding site" evidence="2">
    <location>
        <position position="38"/>
    </location>
    <ligand>
        <name>Mg(2+)</name>
        <dbReference type="ChEBI" id="CHEBI:18420"/>
        <label>4</label>
    </ligand>
</feature>
<feature type="binding site" evidence="2">
    <location>
        <position position="62"/>
    </location>
    <ligand>
        <name>substrate</name>
    </ligand>
</feature>
<dbReference type="InterPro" id="IPR036676">
    <property type="entry name" value="PurM-like_C_sf"/>
</dbReference>
<feature type="binding site" evidence="2">
    <location>
        <position position="131"/>
    </location>
    <ligand>
        <name>Mg(2+)</name>
        <dbReference type="ChEBI" id="CHEBI:18420"/>
        <label>1</label>
    </ligand>
</feature>
<dbReference type="InterPro" id="IPR036921">
    <property type="entry name" value="PurM-like_N_sf"/>
</dbReference>
<dbReference type="EMBL" id="LPWF01000036">
    <property type="protein sequence ID" value="ODR94260.1"/>
    <property type="molecule type" value="Genomic_DNA"/>
</dbReference>
<dbReference type="GO" id="GO:0005524">
    <property type="term" value="F:ATP binding"/>
    <property type="evidence" value="ECO:0007669"/>
    <property type="project" value="UniProtKB-UniRule"/>
</dbReference>
<dbReference type="Proteomes" id="UP000094472">
    <property type="component" value="Unassembled WGS sequence"/>
</dbReference>
<dbReference type="PIRSF" id="PIRSF005303">
    <property type="entry name" value="Thiam_monoph_kin"/>
    <property type="match status" value="1"/>
</dbReference>
<dbReference type="AlphaFoldDB" id="A0A1E3VL35"/>
<dbReference type="SUPFAM" id="SSF55326">
    <property type="entry name" value="PurM N-terminal domain-like"/>
    <property type="match status" value="1"/>
</dbReference>
<evidence type="ECO:0000313" key="5">
    <source>
        <dbReference type="Proteomes" id="UP000094472"/>
    </source>
</evidence>
<dbReference type="GO" id="GO:0009228">
    <property type="term" value="P:thiamine biosynthetic process"/>
    <property type="evidence" value="ECO:0007669"/>
    <property type="project" value="UniProtKB-KW"/>
</dbReference>
<comment type="miscellaneous">
    <text evidence="2">Reaction mechanism of ThiL seems to utilize a direct, inline transfer of the gamma-phosphate of ATP to TMP rather than a phosphorylated enzyme intermediate.</text>
</comment>
<dbReference type="GO" id="GO:0009229">
    <property type="term" value="P:thiamine diphosphate biosynthetic process"/>
    <property type="evidence" value="ECO:0007669"/>
    <property type="project" value="UniProtKB-UniRule"/>
</dbReference>
<dbReference type="PANTHER" id="PTHR30270">
    <property type="entry name" value="THIAMINE-MONOPHOSPHATE KINASE"/>
    <property type="match status" value="1"/>
</dbReference>
<evidence type="ECO:0000256" key="1">
    <source>
        <dbReference type="ARBA" id="ARBA00022977"/>
    </source>
</evidence>
<dbReference type="InterPro" id="IPR016188">
    <property type="entry name" value="PurM-like_N"/>
</dbReference>
<reference evidence="4 5" key="1">
    <citation type="journal article" date="2016" name="Environ. Microbiol.">
        <title>New Methyloceanibacter diversity from North Sea sediments includes methanotroph containing solely the soluble methane monooxygenase.</title>
        <authorList>
            <person name="Vekeman B."/>
            <person name="Kerckhof F.M."/>
            <person name="Cremers G."/>
            <person name="de Vos P."/>
            <person name="Vandamme P."/>
            <person name="Boon N."/>
            <person name="Op den Camp H.J."/>
            <person name="Heylen K."/>
        </authorList>
    </citation>
    <scope>NUCLEOTIDE SEQUENCE [LARGE SCALE GENOMIC DNA]</scope>
    <source>
        <strain evidence="4 5">R-67175</strain>
    </source>
</reference>
<evidence type="ECO:0000256" key="2">
    <source>
        <dbReference type="HAMAP-Rule" id="MF_02128"/>
    </source>
</evidence>
<dbReference type="GO" id="GO:0009030">
    <property type="term" value="F:thiamine-phosphate kinase activity"/>
    <property type="evidence" value="ECO:0007669"/>
    <property type="project" value="UniProtKB-UniRule"/>
</dbReference>
<feature type="binding site" evidence="2">
    <location>
        <position position="157"/>
    </location>
    <ligand>
        <name>ATP</name>
        <dbReference type="ChEBI" id="CHEBI:30616"/>
    </ligand>
</feature>
<dbReference type="Pfam" id="PF00586">
    <property type="entry name" value="AIRS"/>
    <property type="match status" value="1"/>
</dbReference>
<dbReference type="CDD" id="cd02194">
    <property type="entry name" value="ThiL"/>
    <property type="match status" value="1"/>
</dbReference>
<feature type="binding site" evidence="2">
    <location>
        <position position="55"/>
    </location>
    <ligand>
        <name>Mg(2+)</name>
        <dbReference type="ChEBI" id="CHEBI:18420"/>
        <label>2</label>
    </ligand>
</feature>
<feature type="binding site" evidence="2">
    <location>
        <position position="227"/>
    </location>
    <ligand>
        <name>ATP</name>
        <dbReference type="ChEBI" id="CHEBI:30616"/>
    </ligand>
</feature>
<feature type="domain" description="PurM-like N-terminal" evidence="3">
    <location>
        <begin position="37"/>
        <end position="149"/>
    </location>
</feature>
<dbReference type="EC" id="2.7.4.16" evidence="2"/>
<comment type="catalytic activity">
    <reaction evidence="2">
        <text>thiamine phosphate + ATP = thiamine diphosphate + ADP</text>
        <dbReference type="Rhea" id="RHEA:15913"/>
        <dbReference type="ChEBI" id="CHEBI:30616"/>
        <dbReference type="ChEBI" id="CHEBI:37575"/>
        <dbReference type="ChEBI" id="CHEBI:58937"/>
        <dbReference type="ChEBI" id="CHEBI:456216"/>
        <dbReference type="EC" id="2.7.4.16"/>
    </reaction>
</comment>
<comment type="similarity">
    <text evidence="2">Belongs to the thiamine-monophosphate kinase family.</text>
</comment>
<proteinExistence type="inferred from homology"/>
<keyword evidence="2" id="KW-0808">Transferase</keyword>
<dbReference type="HAMAP" id="MF_02128">
    <property type="entry name" value="TMP_kinase"/>
    <property type="match status" value="1"/>
</dbReference>
<gene>
    <name evidence="2" type="primary">thiL</name>
    <name evidence="4" type="ORF">AUC69_03720</name>
</gene>
<comment type="caution">
    <text evidence="2">Lacks conserved residue(s) required for the propagation of feature annotation.</text>
</comment>
<name>A0A1E3VL35_9HYPH</name>
<keyword evidence="2" id="KW-0460">Magnesium</keyword>
<dbReference type="NCBIfam" id="TIGR01379">
    <property type="entry name" value="thiL"/>
    <property type="match status" value="1"/>
</dbReference>
<evidence type="ECO:0000313" key="4">
    <source>
        <dbReference type="EMBL" id="ODR94260.1"/>
    </source>
</evidence>
<dbReference type="UniPathway" id="UPA00060">
    <property type="reaction ID" value="UER00142"/>
</dbReference>
<sequence>MINGVEGVRHDHEDEFDIIARIFAPLAKDTGALGLRDDAAVLMVADGQELVVTCDTLVEGVHFLKDDPAESIGHKALAVNLSDLTAKGSRGYAYMLSLALPHDISTEWLEGFASGLKAIQDQTDISLIGGDTTATPGPITITITALGLVSHQHAVLRMGAKPGDRLYVSGTIGDAYLGLRLLRDPALAETWGLTEEDVTFLVERYRARATANSRCSSATSPKRPSTSPMLVGDIEKLCRVSHVGAKIEAGRVPFSPATKKVLAREPDLLPVLIAAGDDYGVVAAVSQKSGKGFESEAESTGAAFRMIGELRPEEEGVAVLDGEGHTIELKHKGFSHF</sequence>
<comment type="function">
    <text evidence="2">Catalyzes the ATP-dependent phosphorylation of thiamine-monophosphate (TMP) to form thiamine-pyrophosphate (TPP), the active form of vitamin B1.</text>
</comment>
<feature type="binding site" evidence="2">
    <location>
        <position position="83"/>
    </location>
    <ligand>
        <name>Mg(2+)</name>
        <dbReference type="ChEBI" id="CHEBI:18420"/>
        <label>4</label>
    </ligand>
</feature>
<keyword evidence="5" id="KW-1185">Reference proteome</keyword>
<feature type="binding site" evidence="2">
    <location>
        <position position="277"/>
    </location>
    <ligand>
        <name>substrate</name>
    </ligand>
</feature>
<dbReference type="PANTHER" id="PTHR30270:SF0">
    <property type="entry name" value="THIAMINE-MONOPHOSPHATE KINASE"/>
    <property type="match status" value="1"/>
</dbReference>
<organism evidence="4 5">
    <name type="scientific">Methyloceanibacter superfactus</name>
    <dbReference type="NCBI Taxonomy" id="1774969"/>
    <lineage>
        <taxon>Bacteria</taxon>
        <taxon>Pseudomonadati</taxon>
        <taxon>Pseudomonadota</taxon>
        <taxon>Alphaproteobacteria</taxon>
        <taxon>Hyphomicrobiales</taxon>
        <taxon>Hyphomicrobiaceae</taxon>
        <taxon>Methyloceanibacter</taxon>
    </lineage>
</organism>
<dbReference type="OrthoDB" id="9802811at2"/>
<feature type="binding site" evidence="2">
    <location>
        <position position="53"/>
    </location>
    <ligand>
        <name>Mg(2+)</name>
        <dbReference type="ChEBI" id="CHEBI:18420"/>
        <label>4</label>
    </ligand>
</feature>
<protein>
    <recommendedName>
        <fullName evidence="2">Thiamine-monophosphate kinase</fullName>
        <shortName evidence="2">TMP kinase</shortName>
        <shortName evidence="2">Thiamine-phosphate kinase</shortName>
        <ecNumber evidence="2">2.7.4.16</ecNumber>
    </recommendedName>
</protein>
<evidence type="ECO:0000259" key="3">
    <source>
        <dbReference type="Pfam" id="PF00586"/>
    </source>
</evidence>
<dbReference type="STRING" id="1774969.AUC69_03720"/>
<feature type="binding site" evidence="2">
    <location>
        <position position="38"/>
    </location>
    <ligand>
        <name>Mg(2+)</name>
        <dbReference type="ChEBI" id="CHEBI:18420"/>
        <label>3</label>
    </ligand>
</feature>
<dbReference type="GO" id="GO:0000287">
    <property type="term" value="F:magnesium ion binding"/>
    <property type="evidence" value="ECO:0007669"/>
    <property type="project" value="UniProtKB-UniRule"/>
</dbReference>
<dbReference type="Gene3D" id="3.90.650.10">
    <property type="entry name" value="PurM-like C-terminal domain"/>
    <property type="match status" value="1"/>
</dbReference>